<dbReference type="AlphaFoldDB" id="A0AAD9QHL3"/>
<feature type="transmembrane region" description="Helical" evidence="1">
    <location>
        <begin position="71"/>
        <end position="89"/>
    </location>
</feature>
<comment type="caution">
    <text evidence="2">The sequence shown here is derived from an EMBL/GenBank/DDBJ whole genome shotgun (WGS) entry which is preliminary data.</text>
</comment>
<proteinExistence type="predicted"/>
<evidence type="ECO:0000256" key="1">
    <source>
        <dbReference type="SAM" id="Phobius"/>
    </source>
</evidence>
<keyword evidence="1" id="KW-0472">Membrane</keyword>
<protein>
    <submittedName>
        <fullName evidence="2">Uncharacterized protein</fullName>
    </submittedName>
</protein>
<name>A0AAD9QHL3_ACRCE</name>
<keyword evidence="1" id="KW-0812">Transmembrane</keyword>
<keyword evidence="3" id="KW-1185">Reference proteome</keyword>
<evidence type="ECO:0000313" key="2">
    <source>
        <dbReference type="EMBL" id="KAK2561096.1"/>
    </source>
</evidence>
<reference evidence="2" key="1">
    <citation type="journal article" date="2023" name="G3 (Bethesda)">
        <title>Whole genome assembly and annotation of the endangered Caribbean coral Acropora cervicornis.</title>
        <authorList>
            <person name="Selwyn J.D."/>
            <person name="Vollmer S.V."/>
        </authorList>
    </citation>
    <scope>NUCLEOTIDE SEQUENCE</scope>
    <source>
        <strain evidence="2">K2</strain>
    </source>
</reference>
<reference evidence="2" key="2">
    <citation type="journal article" date="2023" name="Science">
        <title>Genomic signatures of disease resistance in endangered staghorn corals.</title>
        <authorList>
            <person name="Vollmer S.V."/>
            <person name="Selwyn J.D."/>
            <person name="Despard B.A."/>
            <person name="Roesel C.L."/>
        </authorList>
    </citation>
    <scope>NUCLEOTIDE SEQUENCE</scope>
    <source>
        <strain evidence="2">K2</strain>
    </source>
</reference>
<evidence type="ECO:0000313" key="3">
    <source>
        <dbReference type="Proteomes" id="UP001249851"/>
    </source>
</evidence>
<keyword evidence="1" id="KW-1133">Transmembrane helix</keyword>
<dbReference type="Proteomes" id="UP001249851">
    <property type="component" value="Unassembled WGS sequence"/>
</dbReference>
<feature type="transmembrane region" description="Helical" evidence="1">
    <location>
        <begin position="37"/>
        <end position="59"/>
    </location>
</feature>
<dbReference type="EMBL" id="JARQWQ010000034">
    <property type="protein sequence ID" value="KAK2561096.1"/>
    <property type="molecule type" value="Genomic_DNA"/>
</dbReference>
<sequence>MGHASKNKSCHADPSLLLSFIFNMAAVQHFYHSTKDFLTISLVQVASAWTAVAVSNYTLPGISLISSPAPSCQLFCCVYFLMCFITLRFKSRINFTVRCYPRSLLSMLNHMYTDWCLAGSISNPTRLGSTLAGKHKFKCEVGQTV</sequence>
<accession>A0AAD9QHL3</accession>
<organism evidence="2 3">
    <name type="scientific">Acropora cervicornis</name>
    <name type="common">Staghorn coral</name>
    <dbReference type="NCBI Taxonomy" id="6130"/>
    <lineage>
        <taxon>Eukaryota</taxon>
        <taxon>Metazoa</taxon>
        <taxon>Cnidaria</taxon>
        <taxon>Anthozoa</taxon>
        <taxon>Hexacorallia</taxon>
        <taxon>Scleractinia</taxon>
        <taxon>Astrocoeniina</taxon>
        <taxon>Acroporidae</taxon>
        <taxon>Acropora</taxon>
    </lineage>
</organism>
<gene>
    <name evidence="2" type="ORF">P5673_016234</name>
</gene>